<evidence type="ECO:0000256" key="2">
    <source>
        <dbReference type="ARBA" id="ARBA00022679"/>
    </source>
</evidence>
<dbReference type="Pfam" id="PF14689">
    <property type="entry name" value="SPOB_a"/>
    <property type="match status" value="1"/>
</dbReference>
<dbReference type="EMBL" id="CP132508">
    <property type="protein sequence ID" value="WPD18947.1"/>
    <property type="molecule type" value="Genomic_DNA"/>
</dbReference>
<dbReference type="RefSeq" id="WP_243123659.1">
    <property type="nucleotide sequence ID" value="NZ_CP132508.1"/>
</dbReference>
<evidence type="ECO:0000313" key="6">
    <source>
        <dbReference type="EMBL" id="WPD18947.1"/>
    </source>
</evidence>
<accession>A0ABZ0QQB0</accession>
<keyword evidence="2" id="KW-0808">Transferase</keyword>
<keyword evidence="1" id="KW-0597">Phosphoprotein</keyword>
<dbReference type="Proteomes" id="UP001304683">
    <property type="component" value="Chromosome"/>
</dbReference>
<gene>
    <name evidence="6" type="ORF">Q5761_11390</name>
</gene>
<feature type="region of interest" description="Disordered" evidence="4">
    <location>
        <begin position="123"/>
        <end position="186"/>
    </location>
</feature>
<keyword evidence="3" id="KW-0418">Kinase</keyword>
<name>A0ABZ0QQB0_9FIRM</name>
<proteinExistence type="predicted"/>
<dbReference type="InterPro" id="IPR039506">
    <property type="entry name" value="SPOB_a"/>
</dbReference>
<reference evidence="6 7" key="1">
    <citation type="submission" date="2023-08" db="EMBL/GenBank/DDBJ databases">
        <title>Genome sequence of Thermaerobacter compostii strain Ins1, a spore-forming filamentous bacterium isolated from a deep geothermal reservoir.</title>
        <authorList>
            <person name="Bregnard D."/>
            <person name="Gonzalez D."/>
            <person name="Junier P."/>
        </authorList>
    </citation>
    <scope>NUCLEOTIDE SEQUENCE [LARGE SCALE GENOMIC DNA]</scope>
    <source>
        <strain evidence="6 7">Ins1</strain>
    </source>
</reference>
<protein>
    <submittedName>
        <fullName evidence="6">Spo0B domain-containing protein</fullName>
    </submittedName>
</protein>
<sequence>MADAGCCDPTWGIAMTERDVPQAAPGGPGEPGEGAAEGLVRVVRAWRHGAVNRLQVALGWLQMGRPERAAEALDRWCRQLQWEGAALRQWPPEVAALYLIWRARCEEAGIEVMWQPPLRQATGCRHPTGRGAGHGRSGAIAEPAGGRGRGEGAPAEADRGGGAQAAAPPSVAGAIDRAPVAPAARDDRAETEAGIVAQVAAALEAAWAAGRTAPGSRIWLRWDGSAGVLRWGLEAVSGAAGPR</sequence>
<dbReference type="SUPFAM" id="SSF55890">
    <property type="entry name" value="Sporulation response regulatory protein Spo0B"/>
    <property type="match status" value="1"/>
</dbReference>
<feature type="compositionally biased region" description="Low complexity" evidence="4">
    <location>
        <begin position="164"/>
        <end position="183"/>
    </location>
</feature>
<evidence type="ECO:0000259" key="5">
    <source>
        <dbReference type="Pfam" id="PF14689"/>
    </source>
</evidence>
<organism evidence="6 7">
    <name type="scientific">Thermaerobacter composti</name>
    <dbReference type="NCBI Taxonomy" id="554949"/>
    <lineage>
        <taxon>Bacteria</taxon>
        <taxon>Bacillati</taxon>
        <taxon>Bacillota</taxon>
        <taxon>Clostridia</taxon>
        <taxon>Eubacteriales</taxon>
        <taxon>Clostridiales Family XVII. Incertae Sedis</taxon>
        <taxon>Thermaerobacter</taxon>
    </lineage>
</organism>
<evidence type="ECO:0000256" key="4">
    <source>
        <dbReference type="SAM" id="MobiDB-lite"/>
    </source>
</evidence>
<evidence type="ECO:0000256" key="1">
    <source>
        <dbReference type="ARBA" id="ARBA00022553"/>
    </source>
</evidence>
<evidence type="ECO:0000313" key="7">
    <source>
        <dbReference type="Proteomes" id="UP001304683"/>
    </source>
</evidence>
<keyword evidence="7" id="KW-1185">Reference proteome</keyword>
<dbReference type="Gene3D" id="1.10.287.130">
    <property type="match status" value="1"/>
</dbReference>
<dbReference type="InterPro" id="IPR016120">
    <property type="entry name" value="Sig_transdc_His_kin_SpoOB"/>
</dbReference>
<evidence type="ECO:0000256" key="3">
    <source>
        <dbReference type="ARBA" id="ARBA00022777"/>
    </source>
</evidence>
<feature type="domain" description="SpoOB alpha-helical" evidence="5">
    <location>
        <begin position="37"/>
        <end position="87"/>
    </location>
</feature>